<dbReference type="PROSITE" id="PS50082">
    <property type="entry name" value="WD_REPEATS_2"/>
    <property type="match status" value="4"/>
</dbReference>
<dbReference type="PANTHER" id="PTHR19848">
    <property type="entry name" value="WD40 REPEAT PROTEIN"/>
    <property type="match status" value="1"/>
</dbReference>
<feature type="repeat" description="WD" evidence="3">
    <location>
        <begin position="145"/>
        <end position="187"/>
    </location>
</feature>
<gene>
    <name evidence="4" type="ORF">SDRG_07147</name>
</gene>
<dbReference type="InterPro" id="IPR019775">
    <property type="entry name" value="WD40_repeat_CS"/>
</dbReference>
<dbReference type="InterPro" id="IPR001680">
    <property type="entry name" value="WD40_rpt"/>
</dbReference>
<dbReference type="eggNOG" id="KOG0270">
    <property type="taxonomic scope" value="Eukaryota"/>
</dbReference>
<dbReference type="RefSeq" id="XP_008611187.1">
    <property type="nucleotide sequence ID" value="XM_008612965.1"/>
</dbReference>
<accession>T0RYH5</accession>
<dbReference type="PRINTS" id="PR00320">
    <property type="entry name" value="GPROTEINBRPT"/>
</dbReference>
<dbReference type="EMBL" id="JH767151">
    <property type="protein sequence ID" value="EQC35437.1"/>
    <property type="molecule type" value="Genomic_DNA"/>
</dbReference>
<feature type="repeat" description="WD" evidence="3">
    <location>
        <begin position="275"/>
        <end position="309"/>
    </location>
</feature>
<evidence type="ECO:0000256" key="1">
    <source>
        <dbReference type="ARBA" id="ARBA00022574"/>
    </source>
</evidence>
<dbReference type="SMART" id="SM00320">
    <property type="entry name" value="WD40"/>
    <property type="match status" value="6"/>
</dbReference>
<sequence>MEVHVWSSLEEQVDTVLPVEIAGDKYLVAVTSFLEGNDWSSSVRLLRYASGVFEHVHALRLPTSVASVAWFEPDVLVCAGDDGDLYYCMYDTEASRWRRLDPEVAHGHNDLITSVDIHVSTLASASWDNSVKVWDLTTMALREQLKDHTDKVWGVQWAPLATEQCATASQDRTVRLWDTRQPRATTSVSTPSAAMCVAWHPTQDHLVTTGLEDGSLWTIDTRSLETTLSTLNQVHRSSVHAISYHDDALASASDDTTVQIWDHLSSASPTQRLVYDEHADYVHGVAWWHGNCVVSSSYDKSVHLWPVEA</sequence>
<feature type="repeat" description="WD" evidence="3">
    <location>
        <begin position="105"/>
        <end position="144"/>
    </location>
</feature>
<dbReference type="PROSITE" id="PS50294">
    <property type="entry name" value="WD_REPEATS_REGION"/>
    <property type="match status" value="4"/>
</dbReference>
<dbReference type="InterPro" id="IPR020472">
    <property type="entry name" value="WD40_PAC1"/>
</dbReference>
<keyword evidence="2" id="KW-0677">Repeat</keyword>
<dbReference type="PROSITE" id="PS00678">
    <property type="entry name" value="WD_REPEATS_1"/>
    <property type="match status" value="2"/>
</dbReference>
<name>T0RYH5_SAPDV</name>
<evidence type="ECO:0000313" key="5">
    <source>
        <dbReference type="Proteomes" id="UP000030762"/>
    </source>
</evidence>
<dbReference type="SUPFAM" id="SSF50978">
    <property type="entry name" value="WD40 repeat-like"/>
    <property type="match status" value="1"/>
</dbReference>
<dbReference type="InterPro" id="IPR036322">
    <property type="entry name" value="WD40_repeat_dom_sf"/>
</dbReference>
<keyword evidence="1 3" id="KW-0853">WD repeat</keyword>
<protein>
    <submittedName>
        <fullName evidence="4">Uncharacterized protein</fullName>
    </submittedName>
</protein>
<dbReference type="OrthoDB" id="10260946at2759"/>
<dbReference type="Gene3D" id="2.130.10.10">
    <property type="entry name" value="YVTN repeat-like/Quinoprotein amine dehydrogenase"/>
    <property type="match status" value="1"/>
</dbReference>
<feature type="repeat" description="WD" evidence="3">
    <location>
        <begin position="232"/>
        <end position="262"/>
    </location>
</feature>
<dbReference type="PANTHER" id="PTHR19848:SF8">
    <property type="entry name" value="F-BOX AND WD REPEAT DOMAIN CONTAINING 7"/>
    <property type="match status" value="1"/>
</dbReference>
<dbReference type="Proteomes" id="UP000030762">
    <property type="component" value="Unassembled WGS sequence"/>
</dbReference>
<dbReference type="Pfam" id="PF00400">
    <property type="entry name" value="WD40"/>
    <property type="match status" value="4"/>
</dbReference>
<organism evidence="4 5">
    <name type="scientific">Saprolegnia diclina (strain VS20)</name>
    <dbReference type="NCBI Taxonomy" id="1156394"/>
    <lineage>
        <taxon>Eukaryota</taxon>
        <taxon>Sar</taxon>
        <taxon>Stramenopiles</taxon>
        <taxon>Oomycota</taxon>
        <taxon>Saprolegniomycetes</taxon>
        <taxon>Saprolegniales</taxon>
        <taxon>Saprolegniaceae</taxon>
        <taxon>Saprolegnia</taxon>
    </lineage>
</organism>
<dbReference type="STRING" id="1156394.T0RYH5"/>
<evidence type="ECO:0000313" key="4">
    <source>
        <dbReference type="EMBL" id="EQC35437.1"/>
    </source>
</evidence>
<evidence type="ECO:0000256" key="2">
    <source>
        <dbReference type="ARBA" id="ARBA00022737"/>
    </source>
</evidence>
<evidence type="ECO:0000256" key="3">
    <source>
        <dbReference type="PROSITE-ProRule" id="PRU00221"/>
    </source>
</evidence>
<dbReference type="GeneID" id="19947874"/>
<dbReference type="VEuPathDB" id="FungiDB:SDRG_07147"/>
<dbReference type="AlphaFoldDB" id="T0RYH5"/>
<dbReference type="OMA" id="QMGCNAS"/>
<keyword evidence="5" id="KW-1185">Reference proteome</keyword>
<proteinExistence type="predicted"/>
<dbReference type="InParanoid" id="T0RYH5"/>
<reference evidence="4 5" key="1">
    <citation type="submission" date="2012-04" db="EMBL/GenBank/DDBJ databases">
        <title>The Genome Sequence of Saprolegnia declina VS20.</title>
        <authorList>
            <consortium name="The Broad Institute Genome Sequencing Platform"/>
            <person name="Russ C."/>
            <person name="Nusbaum C."/>
            <person name="Tyler B."/>
            <person name="van West P."/>
            <person name="Dieguez-Uribeondo J."/>
            <person name="de Bruijn I."/>
            <person name="Tripathy S."/>
            <person name="Jiang R."/>
            <person name="Young S.K."/>
            <person name="Zeng Q."/>
            <person name="Gargeya S."/>
            <person name="Fitzgerald M."/>
            <person name="Haas B."/>
            <person name="Abouelleil A."/>
            <person name="Alvarado L."/>
            <person name="Arachchi H.M."/>
            <person name="Berlin A."/>
            <person name="Chapman S.B."/>
            <person name="Goldberg J."/>
            <person name="Griggs A."/>
            <person name="Gujja S."/>
            <person name="Hansen M."/>
            <person name="Howarth C."/>
            <person name="Imamovic A."/>
            <person name="Larimer J."/>
            <person name="McCowen C."/>
            <person name="Montmayeur A."/>
            <person name="Murphy C."/>
            <person name="Neiman D."/>
            <person name="Pearson M."/>
            <person name="Priest M."/>
            <person name="Roberts A."/>
            <person name="Saif S."/>
            <person name="Shea T."/>
            <person name="Sisk P."/>
            <person name="Sykes S."/>
            <person name="Wortman J."/>
            <person name="Nusbaum C."/>
            <person name="Birren B."/>
        </authorList>
    </citation>
    <scope>NUCLEOTIDE SEQUENCE [LARGE SCALE GENOMIC DNA]</scope>
    <source>
        <strain evidence="4 5">VS20</strain>
    </source>
</reference>
<dbReference type="InterPro" id="IPR015943">
    <property type="entry name" value="WD40/YVTN_repeat-like_dom_sf"/>
</dbReference>